<comment type="subcellular location">
    <subcellularLocation>
        <location evidence="1">Cell membrane</location>
        <topology evidence="1">Multi-pass membrane protein</topology>
    </subcellularLocation>
</comment>
<dbReference type="GO" id="GO:0015192">
    <property type="term" value="F:L-phenylalanine transmembrane transporter activity"/>
    <property type="evidence" value="ECO:0007669"/>
    <property type="project" value="TreeGrafter"/>
</dbReference>
<evidence type="ECO:0000313" key="12">
    <source>
        <dbReference type="EMBL" id="MBK6301775.1"/>
    </source>
</evidence>
<dbReference type="InterPro" id="IPR003439">
    <property type="entry name" value="ABC_transporter-like_ATP-bd"/>
</dbReference>
<dbReference type="PANTHER" id="PTHR45772:SF7">
    <property type="entry name" value="AMINO ACID ABC TRANSPORTER ATP-BINDING PROTEIN"/>
    <property type="match status" value="1"/>
</dbReference>
<feature type="domain" description="ABC transporter" evidence="11">
    <location>
        <begin position="364"/>
        <end position="609"/>
    </location>
</feature>
<protein>
    <submittedName>
        <fullName evidence="12">Branched-chain amino acid ABC transporter ATP-binding protein/permease</fullName>
    </submittedName>
</protein>
<evidence type="ECO:0000256" key="3">
    <source>
        <dbReference type="ARBA" id="ARBA00022475"/>
    </source>
</evidence>
<dbReference type="InterPro" id="IPR027417">
    <property type="entry name" value="P-loop_NTPase"/>
</dbReference>
<dbReference type="FunFam" id="3.40.50.300:FF:000421">
    <property type="entry name" value="Branched-chain amino acid ABC transporter ATP-binding protein"/>
    <property type="match status" value="1"/>
</dbReference>
<dbReference type="GO" id="GO:0016887">
    <property type="term" value="F:ATP hydrolysis activity"/>
    <property type="evidence" value="ECO:0007669"/>
    <property type="project" value="InterPro"/>
</dbReference>
<proteinExistence type="predicted"/>
<keyword evidence="2" id="KW-0813">Transport</keyword>
<name>A0A935CEZ3_9MICO</name>
<organism evidence="12 13">
    <name type="scientific">Candidatus Phosphoribacter hodrii</name>
    <dbReference type="NCBI Taxonomy" id="2953743"/>
    <lineage>
        <taxon>Bacteria</taxon>
        <taxon>Bacillati</taxon>
        <taxon>Actinomycetota</taxon>
        <taxon>Actinomycetes</taxon>
        <taxon>Micrococcales</taxon>
        <taxon>Dermatophilaceae</taxon>
        <taxon>Candidatus Phosphoribacter</taxon>
    </lineage>
</organism>
<dbReference type="GO" id="GO:1903805">
    <property type="term" value="P:L-valine import across plasma membrane"/>
    <property type="evidence" value="ECO:0007669"/>
    <property type="project" value="TreeGrafter"/>
</dbReference>
<feature type="transmembrane region" description="Helical" evidence="10">
    <location>
        <begin position="207"/>
        <end position="224"/>
    </location>
</feature>
<comment type="caution">
    <text evidence="12">The sequence shown here is derived from an EMBL/GenBank/DDBJ whole genome shotgun (WGS) entry which is preliminary data.</text>
</comment>
<feature type="transmembrane region" description="Helical" evidence="10">
    <location>
        <begin position="34"/>
        <end position="54"/>
    </location>
</feature>
<feature type="transmembrane region" description="Helical" evidence="10">
    <location>
        <begin position="244"/>
        <end position="269"/>
    </location>
</feature>
<evidence type="ECO:0000256" key="5">
    <source>
        <dbReference type="ARBA" id="ARBA00022741"/>
    </source>
</evidence>
<dbReference type="SMART" id="SM00382">
    <property type="entry name" value="AAA"/>
    <property type="match status" value="1"/>
</dbReference>
<dbReference type="PROSITE" id="PS50893">
    <property type="entry name" value="ABC_TRANSPORTER_2"/>
    <property type="match status" value="1"/>
</dbReference>
<dbReference type="PANTHER" id="PTHR45772">
    <property type="entry name" value="CONSERVED COMPONENT OF ABC TRANSPORTER FOR NATURAL AMINO ACIDS-RELATED"/>
    <property type="match status" value="1"/>
</dbReference>
<evidence type="ECO:0000313" key="13">
    <source>
        <dbReference type="Proteomes" id="UP000718281"/>
    </source>
</evidence>
<dbReference type="GO" id="GO:0005886">
    <property type="term" value="C:plasma membrane"/>
    <property type="evidence" value="ECO:0007669"/>
    <property type="project" value="UniProtKB-SubCell"/>
</dbReference>
<dbReference type="InterPro" id="IPR043428">
    <property type="entry name" value="LivM-like"/>
</dbReference>
<feature type="compositionally biased region" description="Low complexity" evidence="9">
    <location>
        <begin position="614"/>
        <end position="628"/>
    </location>
</feature>
<feature type="transmembrane region" description="Helical" evidence="10">
    <location>
        <begin position="111"/>
        <end position="128"/>
    </location>
</feature>
<keyword evidence="5" id="KW-0547">Nucleotide-binding</keyword>
<feature type="transmembrane region" description="Helical" evidence="10">
    <location>
        <begin position="290"/>
        <end position="313"/>
    </location>
</feature>
<dbReference type="Pfam" id="PF00005">
    <property type="entry name" value="ABC_tran"/>
    <property type="match status" value="1"/>
</dbReference>
<evidence type="ECO:0000256" key="9">
    <source>
        <dbReference type="SAM" id="MobiDB-lite"/>
    </source>
</evidence>
<dbReference type="GO" id="GO:1903806">
    <property type="term" value="P:L-isoleucine import across plasma membrane"/>
    <property type="evidence" value="ECO:0007669"/>
    <property type="project" value="TreeGrafter"/>
</dbReference>
<sequence length="634" mass="66416">MSPLFKRQIPFIALLVGLLVFGAAAPQQMVDVGIWALIYGFAAIGLSLLMGLAGQVSLGHAAFIAVGAYTQALLVAKANLNPLLAAPISVVAAMLVALLVGLPLLRLRGHFLALATLGLGIIVGVFVTEQEFTGGTSGIFGLPNISFGGRVYDTSQEYFLLLTPVVVIGLWLASNLVHSRTGRALSAVNDSEVAAECLGVDTFALRLRVFVVSAGYAGLAGVFYTHWLTIVNPSVSHFELSVKILLMVVLGGLGTVWGALIGAVAVQLLDDGLRGLIPILIPDAKGEIQLIGFGVVLVLVIILMPGGLAQLWARLMSAVRQRKHPIVRGEHETPVSQEEQRALLEESLKLLARAEHMPAGQTILAIRGLTKRYGGVTALDNLDLDVKAGEIMALIGPNGAGKTTAFNMITGVMVPTEGSVLLQGTEVAGKRPHIAAEIGATRTFQNLQTFKSTTVIGNVKVARHLRSKAGLVRGMLMLDRTEERLIDQASQAAIDAMGLTSLADKQIADLAFGKQRQVEVARALALEPSVLLLDEPMAGLSGPERDSLSWLLRRVKASGVTVLLVEHDVAAVMALADRVAVLDDGKLISLGTPAHVTSDPKVIAAYLGEEDDQSGGPATGAPTATSGAAAGGLA</sequence>
<dbReference type="Pfam" id="PF12399">
    <property type="entry name" value="BCA_ABC_TP_C"/>
    <property type="match status" value="1"/>
</dbReference>
<evidence type="ECO:0000256" key="10">
    <source>
        <dbReference type="SAM" id="Phobius"/>
    </source>
</evidence>
<keyword evidence="7 10" id="KW-1133">Transmembrane helix</keyword>
<dbReference type="InterPro" id="IPR003593">
    <property type="entry name" value="AAA+_ATPase"/>
</dbReference>
<dbReference type="InterPro" id="IPR001851">
    <property type="entry name" value="ABC_transp_permease"/>
</dbReference>
<dbReference type="Proteomes" id="UP000718281">
    <property type="component" value="Unassembled WGS sequence"/>
</dbReference>
<evidence type="ECO:0000256" key="7">
    <source>
        <dbReference type="ARBA" id="ARBA00022989"/>
    </source>
</evidence>
<accession>A0A935CEZ3</accession>
<evidence type="ECO:0000259" key="11">
    <source>
        <dbReference type="PROSITE" id="PS50893"/>
    </source>
</evidence>
<evidence type="ECO:0000256" key="6">
    <source>
        <dbReference type="ARBA" id="ARBA00022840"/>
    </source>
</evidence>
<keyword evidence="6 12" id="KW-0067">ATP-binding</keyword>
<feature type="transmembrane region" description="Helical" evidence="10">
    <location>
        <begin position="61"/>
        <end position="78"/>
    </location>
</feature>
<dbReference type="Pfam" id="PF02653">
    <property type="entry name" value="BPD_transp_2"/>
    <property type="match status" value="1"/>
</dbReference>
<feature type="transmembrane region" description="Helical" evidence="10">
    <location>
        <begin position="158"/>
        <end position="177"/>
    </location>
</feature>
<feature type="region of interest" description="Disordered" evidence="9">
    <location>
        <begin position="610"/>
        <end position="634"/>
    </location>
</feature>
<dbReference type="GO" id="GO:0042941">
    <property type="term" value="P:D-alanine transmembrane transport"/>
    <property type="evidence" value="ECO:0007669"/>
    <property type="project" value="TreeGrafter"/>
</dbReference>
<reference evidence="12 13" key="1">
    <citation type="submission" date="2020-10" db="EMBL/GenBank/DDBJ databases">
        <title>Connecting structure to function with the recovery of over 1000 high-quality activated sludge metagenome-assembled genomes encoding full-length rRNA genes using long-read sequencing.</title>
        <authorList>
            <person name="Singleton C.M."/>
            <person name="Petriglieri F."/>
            <person name="Kristensen J.M."/>
            <person name="Kirkegaard R.H."/>
            <person name="Michaelsen T.Y."/>
            <person name="Andersen M.H."/>
            <person name="Karst S.M."/>
            <person name="Dueholm M.S."/>
            <person name="Nielsen P.H."/>
            <person name="Albertsen M."/>
        </authorList>
    </citation>
    <scope>NUCLEOTIDE SEQUENCE [LARGE SCALE GENOMIC DNA]</scope>
    <source>
        <strain evidence="12">AalE_18-Q3-R2-46_BAT3C.188</strain>
    </source>
</reference>
<evidence type="ECO:0000256" key="2">
    <source>
        <dbReference type="ARBA" id="ARBA00022448"/>
    </source>
</evidence>
<dbReference type="GO" id="GO:0015188">
    <property type="term" value="F:L-isoleucine transmembrane transporter activity"/>
    <property type="evidence" value="ECO:0007669"/>
    <property type="project" value="TreeGrafter"/>
</dbReference>
<dbReference type="CDD" id="cd06581">
    <property type="entry name" value="TM_PBP1_LivM_like"/>
    <property type="match status" value="1"/>
</dbReference>
<dbReference type="AlphaFoldDB" id="A0A935CEZ3"/>
<evidence type="ECO:0000256" key="4">
    <source>
        <dbReference type="ARBA" id="ARBA00022692"/>
    </source>
</evidence>
<dbReference type="GO" id="GO:0015808">
    <property type="term" value="P:L-alanine transport"/>
    <property type="evidence" value="ECO:0007669"/>
    <property type="project" value="TreeGrafter"/>
</dbReference>
<keyword evidence="8 10" id="KW-0472">Membrane</keyword>
<keyword evidence="3" id="KW-1003">Cell membrane</keyword>
<dbReference type="SUPFAM" id="SSF52540">
    <property type="entry name" value="P-loop containing nucleoside triphosphate hydrolases"/>
    <property type="match status" value="1"/>
</dbReference>
<keyword evidence="4 10" id="KW-0812">Transmembrane</keyword>
<dbReference type="EMBL" id="JADIXZ010000005">
    <property type="protein sequence ID" value="MBK6301775.1"/>
    <property type="molecule type" value="Genomic_DNA"/>
</dbReference>
<gene>
    <name evidence="12" type="ORF">IPF40_12270</name>
</gene>
<dbReference type="InterPro" id="IPR051120">
    <property type="entry name" value="ABC_AA/LPS_Transport"/>
</dbReference>
<dbReference type="InterPro" id="IPR032823">
    <property type="entry name" value="BCA_ABC_TP_C"/>
</dbReference>
<dbReference type="GO" id="GO:0005304">
    <property type="term" value="F:L-valine transmembrane transporter activity"/>
    <property type="evidence" value="ECO:0007669"/>
    <property type="project" value="TreeGrafter"/>
</dbReference>
<dbReference type="GO" id="GO:0005524">
    <property type="term" value="F:ATP binding"/>
    <property type="evidence" value="ECO:0007669"/>
    <property type="project" value="UniProtKB-KW"/>
</dbReference>
<dbReference type="CDD" id="cd03219">
    <property type="entry name" value="ABC_Mj1267_LivG_branched"/>
    <property type="match status" value="1"/>
</dbReference>
<evidence type="ECO:0000256" key="1">
    <source>
        <dbReference type="ARBA" id="ARBA00004651"/>
    </source>
</evidence>
<feature type="transmembrane region" description="Helical" evidence="10">
    <location>
        <begin position="84"/>
        <end position="104"/>
    </location>
</feature>
<dbReference type="Gene3D" id="3.40.50.300">
    <property type="entry name" value="P-loop containing nucleotide triphosphate hydrolases"/>
    <property type="match status" value="1"/>
</dbReference>
<evidence type="ECO:0000256" key="8">
    <source>
        <dbReference type="ARBA" id="ARBA00023136"/>
    </source>
</evidence>